<dbReference type="Proteomes" id="UP000031419">
    <property type="component" value="Unassembled WGS sequence"/>
</dbReference>
<dbReference type="EMBL" id="JNVU01000025">
    <property type="protein sequence ID" value="KEI44541.1"/>
    <property type="molecule type" value="Genomic_DNA"/>
</dbReference>
<dbReference type="OrthoDB" id="9762378at2"/>
<dbReference type="InterPro" id="IPR024067">
    <property type="entry name" value="Me-malonyl-CoA_mutase_sm_su_N"/>
</dbReference>
<dbReference type="CDD" id="cd03677">
    <property type="entry name" value="MM_CoA_mutase_beta"/>
    <property type="match status" value="1"/>
</dbReference>
<sequence>MAHSVSRGLPLAAEFPEPTREQWRAQVTKVLRRSGLLREDTEPPEAVEDVLASSTYDGITVHPLYTESPQDPGVPGLAPFVRGSLPQGTSTEGWDVRQLHHDPDAALTNREVLADLENGATSVWLRLGTGGIPISDLPEALNGVHLDMVSIVLDAGADTTKATEELLALANAQGVAPRALRGSLGTDPLGAQARTGETASPATAAELARKCASELPGVRAITVDGLPYHEAGGSDSQELACTLAAATTYLRWLTEAGLDVDAAARQLEFRYAATADQFLTIAKLRAARQLWERVTRACGVEESARAQQQHAVTSPAMLTRRDPWVNMLRNTIATFSAALGGAQAITTLPFDAAIGLPDSFARRIARNTQTLLLEESHLAQVIDPAGGSWYVESLTSELAQRAWQRFQEIERAGGFPTVLADGTLAEQLAETWQQRRRAIAHRTDAITGVSEFPDLFEKPLPRRPAPQQPGGGLPRHRYAEDFEQLRDAADAVTEATGSRPAVFLATLGSLAEYNARASFARNLFAAGGIDATEAGPTQSTSEVLAAAPEAAPVVCLCSTDQVYAERAAETARALKEAGAGHVLLAGKPADPPVPDVDGYIHSGCDALSVLTEVHRRLGVGQ</sequence>
<dbReference type="Pfam" id="PF01642">
    <property type="entry name" value="MM_CoA_mutase"/>
    <property type="match status" value="2"/>
</dbReference>
<dbReference type="SUPFAM" id="SSF51703">
    <property type="entry name" value="Cobalamin (vitamin B12)-dependent enzymes"/>
    <property type="match status" value="1"/>
</dbReference>
<proteinExistence type="predicted"/>
<organism evidence="3 4">
    <name type="scientific">Saccharopolyspora rectivirgula</name>
    <dbReference type="NCBI Taxonomy" id="28042"/>
    <lineage>
        <taxon>Bacteria</taxon>
        <taxon>Bacillati</taxon>
        <taxon>Actinomycetota</taxon>
        <taxon>Actinomycetes</taxon>
        <taxon>Pseudonocardiales</taxon>
        <taxon>Pseudonocardiaceae</taxon>
        <taxon>Saccharopolyspora</taxon>
    </lineage>
</organism>
<dbReference type="GO" id="GO:0004494">
    <property type="term" value="F:methylmalonyl-CoA mutase activity"/>
    <property type="evidence" value="ECO:0007669"/>
    <property type="project" value="UniProtKB-EC"/>
</dbReference>
<dbReference type="InterPro" id="IPR006099">
    <property type="entry name" value="MeMalonylCoA_mutase_a/b_cat"/>
</dbReference>
<evidence type="ECO:0000313" key="3">
    <source>
        <dbReference type="EMBL" id="KEI44541.1"/>
    </source>
</evidence>
<dbReference type="Gene3D" id="1.10.196.20">
    <property type="match status" value="1"/>
</dbReference>
<feature type="domain" description="Methylmalonyl-CoA mutase alpha/beta chain catalytic" evidence="2">
    <location>
        <begin position="134"/>
        <end position="460"/>
    </location>
</feature>
<gene>
    <name evidence="3" type="ORF">GU90_10275</name>
</gene>
<comment type="subunit">
    <text evidence="1">Heterodimer of an alpha and a beta chain.</text>
</comment>
<dbReference type="InterPro" id="IPR016176">
    <property type="entry name" value="Cbl-dep_enz_cat"/>
</dbReference>
<evidence type="ECO:0000313" key="4">
    <source>
        <dbReference type="Proteomes" id="UP000031419"/>
    </source>
</evidence>
<dbReference type="GO" id="GO:0031419">
    <property type="term" value="F:cobalamin binding"/>
    <property type="evidence" value="ECO:0007669"/>
    <property type="project" value="UniProtKB-KW"/>
</dbReference>
<dbReference type="GO" id="GO:0019678">
    <property type="term" value="P:propionate metabolic process, methylmalonyl pathway"/>
    <property type="evidence" value="ECO:0007669"/>
    <property type="project" value="TreeGrafter"/>
</dbReference>
<dbReference type="RefSeq" id="WP_029719399.1">
    <property type="nucleotide sequence ID" value="NZ_JAJUIW010000003.1"/>
</dbReference>
<comment type="caution">
    <text evidence="3">The sequence shown here is derived from an EMBL/GenBank/DDBJ whole genome shotgun (WGS) entry which is preliminary data.</text>
</comment>
<dbReference type="STRING" id="28042.GU90_10275"/>
<evidence type="ECO:0000259" key="2">
    <source>
        <dbReference type="Pfam" id="PF01642"/>
    </source>
</evidence>
<accession>A0A073AYY8</accession>
<protein>
    <submittedName>
        <fullName evidence="3">Methylmalonyl-CoA mutase</fullName>
    </submittedName>
</protein>
<keyword evidence="4" id="KW-1185">Reference proteome</keyword>
<dbReference type="GO" id="GO:0005737">
    <property type="term" value="C:cytoplasm"/>
    <property type="evidence" value="ECO:0007669"/>
    <property type="project" value="TreeGrafter"/>
</dbReference>
<evidence type="ECO:0000256" key="1">
    <source>
        <dbReference type="ARBA" id="ARBA00011870"/>
    </source>
</evidence>
<name>A0A073AYY8_9PSEU</name>
<dbReference type="eggNOG" id="COG1884">
    <property type="taxonomic scope" value="Bacteria"/>
</dbReference>
<reference evidence="3 4" key="1">
    <citation type="submission" date="2014-06" db="EMBL/GenBank/DDBJ databases">
        <title>Saccharopolyspora rectivirgula DSM-43113 Genome sequencing.</title>
        <authorList>
            <person name="Barrera C."/>
            <person name="Millon L."/>
            <person name="Rognon B."/>
            <person name="Zaugg C."/>
            <person name="Monod M."/>
        </authorList>
    </citation>
    <scope>NUCLEOTIDE SEQUENCE [LARGE SCALE GENOMIC DNA]</scope>
    <source>
        <strain evidence="3 4">DSM 43113</strain>
    </source>
</reference>
<feature type="domain" description="Methylmalonyl-CoA mutase alpha/beta chain catalytic" evidence="2">
    <location>
        <begin position="55"/>
        <end position="124"/>
    </location>
</feature>
<dbReference type="AlphaFoldDB" id="A0A073AYY8"/>
<dbReference type="PANTHER" id="PTHR48101">
    <property type="entry name" value="METHYLMALONYL-COA MUTASE, MITOCHONDRIAL-RELATED"/>
    <property type="match status" value="1"/>
</dbReference>
<dbReference type="Gene3D" id="3.40.50.280">
    <property type="entry name" value="Cobalamin-binding domain"/>
    <property type="match status" value="1"/>
</dbReference>
<dbReference type="PANTHER" id="PTHR48101:SF4">
    <property type="entry name" value="METHYLMALONYL-COA MUTASE, MITOCHONDRIAL"/>
    <property type="match status" value="1"/>
</dbReference>
<dbReference type="Gene3D" id="3.20.20.240">
    <property type="entry name" value="Methylmalonyl-CoA mutase"/>
    <property type="match status" value="1"/>
</dbReference>